<name>A0AAE1JPZ4_9FABA</name>
<evidence type="ECO:0000313" key="5">
    <source>
        <dbReference type="Proteomes" id="UP001293593"/>
    </source>
</evidence>
<keyword evidence="5" id="KW-1185">Reference proteome</keyword>
<accession>A0AAE1JPZ4</accession>
<dbReference type="GO" id="GO:1990247">
    <property type="term" value="F:N6-methyladenosine-containing RNA reader activity"/>
    <property type="evidence" value="ECO:0007669"/>
    <property type="project" value="UniProtKB-UniRule"/>
</dbReference>
<reference evidence="4" key="1">
    <citation type="submission" date="2023-10" db="EMBL/GenBank/DDBJ databases">
        <title>Chromosome-level genome of the transformable northern wattle, Acacia crassicarpa.</title>
        <authorList>
            <person name="Massaro I."/>
            <person name="Sinha N.R."/>
            <person name="Poethig S."/>
            <person name="Leichty A.R."/>
        </authorList>
    </citation>
    <scope>NUCLEOTIDE SEQUENCE</scope>
    <source>
        <strain evidence="4">Acra3RX</strain>
        <tissue evidence="4">Leaf</tissue>
    </source>
</reference>
<evidence type="ECO:0000256" key="1">
    <source>
        <dbReference type="RuleBase" id="RU369095"/>
    </source>
</evidence>
<dbReference type="Proteomes" id="UP001293593">
    <property type="component" value="Unassembled WGS sequence"/>
</dbReference>
<dbReference type="AlphaFoldDB" id="A0AAE1JPZ4"/>
<feature type="compositionally biased region" description="Basic and acidic residues" evidence="2">
    <location>
        <begin position="525"/>
        <end position="556"/>
    </location>
</feature>
<dbReference type="Pfam" id="PF04146">
    <property type="entry name" value="YTH"/>
    <property type="match status" value="1"/>
</dbReference>
<evidence type="ECO:0000313" key="4">
    <source>
        <dbReference type="EMBL" id="KAK4272312.1"/>
    </source>
</evidence>
<keyword evidence="1" id="KW-0694">RNA-binding</keyword>
<dbReference type="GO" id="GO:0005737">
    <property type="term" value="C:cytoplasm"/>
    <property type="evidence" value="ECO:0007669"/>
    <property type="project" value="TreeGrafter"/>
</dbReference>
<feature type="domain" description="YTH" evidence="3">
    <location>
        <begin position="367"/>
        <end position="504"/>
    </location>
</feature>
<dbReference type="PROSITE" id="PS50882">
    <property type="entry name" value="YTH"/>
    <property type="match status" value="1"/>
</dbReference>
<dbReference type="EMBL" id="JAWXYG010000005">
    <property type="protein sequence ID" value="KAK4272312.1"/>
    <property type="molecule type" value="Genomic_DNA"/>
</dbReference>
<comment type="caution">
    <text evidence="4">The sequence shown here is derived from an EMBL/GenBank/DDBJ whole genome shotgun (WGS) entry which is preliminary data.</text>
</comment>
<feature type="region of interest" description="Disordered" evidence="2">
    <location>
        <begin position="303"/>
        <end position="359"/>
    </location>
</feature>
<dbReference type="PANTHER" id="PTHR12357:SF82">
    <property type="entry name" value="YTH DOMAIN-CONTAINING FAMILY PROTEIN"/>
    <property type="match status" value="1"/>
</dbReference>
<protein>
    <recommendedName>
        <fullName evidence="1">YTH domain-containing family protein</fullName>
    </recommendedName>
</protein>
<sequence length="598" mass="66002">MEAVAPSPDSAADLIKNFSIHSDSKTIEVPESRNKSVPAFSTLRTKETSKPFYPHVDVGYPSPYYYGGYGDQGSRYVNLDGGMTQGVYGDVYGDAYMYHQGYGFTPYGVCPPVSSAAAMQHDSASIMQHNGQLYGLQQYQYPYSYFQAQVFKDGSYAPNKNHVTLREISSSATVSHAPTSVVMNNENMVNVVNGYQGTRFGTNGTQSAIPSNALMQSNYGATFGSSSPMAPGKDSSAQMNQNLALSLPHYMVARQSTGMELVSDFMNSLSTNNVYCQYGKTWSSFPYGSAAYGSRAGYVPGRVKASSNNRGGRGNWKKNMDGFNEMSKGPRATNSDNKSDDDNTEVPVDPLKDQYNGEDLSENYSDAKFFVIKSYSEDDIHKSIKYSVWASTSSGNRKLNAAYEEAKEKLGGCPVFLLFSVNSSGQFVGVAEMVGPVDFESNVEYWQQDRWTGCFPVKWHIIKDVPNNFLRKITLENNENRPVTNSRDTQEVMFEKGIQILNLFKGHPRKTCMLDDFDFYEDRENQMQETKSKEHQTSIHIGEHGDARTNETDKPPETVGGTSANQSAPARLESKASPLEEGGSAEALENSSSELPKL</sequence>
<comment type="similarity">
    <text evidence="1">Belongs to the YTHDF family.</text>
</comment>
<feature type="region of interest" description="Disordered" evidence="2">
    <location>
        <begin position="525"/>
        <end position="598"/>
    </location>
</feature>
<dbReference type="InterPro" id="IPR007275">
    <property type="entry name" value="YTH_domain"/>
</dbReference>
<feature type="compositionally biased region" description="Low complexity" evidence="2">
    <location>
        <begin position="579"/>
        <end position="598"/>
    </location>
</feature>
<organism evidence="4 5">
    <name type="scientific">Acacia crassicarpa</name>
    <name type="common">northern wattle</name>
    <dbReference type="NCBI Taxonomy" id="499986"/>
    <lineage>
        <taxon>Eukaryota</taxon>
        <taxon>Viridiplantae</taxon>
        <taxon>Streptophyta</taxon>
        <taxon>Embryophyta</taxon>
        <taxon>Tracheophyta</taxon>
        <taxon>Spermatophyta</taxon>
        <taxon>Magnoliopsida</taxon>
        <taxon>eudicotyledons</taxon>
        <taxon>Gunneridae</taxon>
        <taxon>Pentapetalae</taxon>
        <taxon>rosids</taxon>
        <taxon>fabids</taxon>
        <taxon>Fabales</taxon>
        <taxon>Fabaceae</taxon>
        <taxon>Caesalpinioideae</taxon>
        <taxon>mimosoid clade</taxon>
        <taxon>Acacieae</taxon>
        <taxon>Acacia</taxon>
    </lineage>
</organism>
<dbReference type="CDD" id="cd21134">
    <property type="entry name" value="YTH"/>
    <property type="match status" value="1"/>
</dbReference>
<dbReference type="GO" id="GO:0003729">
    <property type="term" value="F:mRNA binding"/>
    <property type="evidence" value="ECO:0007669"/>
    <property type="project" value="UniProtKB-UniRule"/>
</dbReference>
<dbReference type="Gene3D" id="3.10.590.10">
    <property type="entry name" value="ph1033 like domains"/>
    <property type="match status" value="1"/>
</dbReference>
<proteinExistence type="inferred from homology"/>
<dbReference type="PANTHER" id="PTHR12357">
    <property type="entry name" value="YTH YT521-B HOMOLOGY DOMAIN-CONTAINING"/>
    <property type="match status" value="1"/>
</dbReference>
<evidence type="ECO:0000256" key="2">
    <source>
        <dbReference type="SAM" id="MobiDB-lite"/>
    </source>
</evidence>
<dbReference type="InterPro" id="IPR045168">
    <property type="entry name" value="YTH_prot"/>
</dbReference>
<dbReference type="GO" id="GO:0061157">
    <property type="term" value="P:mRNA destabilization"/>
    <property type="evidence" value="ECO:0007669"/>
    <property type="project" value="TreeGrafter"/>
</dbReference>
<evidence type="ECO:0000259" key="3">
    <source>
        <dbReference type="PROSITE" id="PS50882"/>
    </source>
</evidence>
<comment type="function">
    <text evidence="1">Specifically recognizes and binds N6-methyladenosine (m6A)-containing RNAs, and regulates mRNA stability. M6A is a modification present at internal sites of mRNAs and some non-coding RNAs and plays a role in mRNA stability and processing.</text>
</comment>
<gene>
    <name evidence="4" type="ORF">QN277_020885</name>
</gene>